<evidence type="ECO:0000313" key="1">
    <source>
        <dbReference type="Ensembl" id="ENSSSCP00070028334.1"/>
    </source>
</evidence>
<dbReference type="Proteomes" id="UP000694720">
    <property type="component" value="Unplaced"/>
</dbReference>
<name>A0A4X1UJ34_PIG</name>
<dbReference type="Ensembl" id="ENSSSCT00015069067.1">
    <property type="protein sequence ID" value="ENSSSCP00015027677.1"/>
    <property type="gene ID" value="ENSSSCG00015051773.1"/>
</dbReference>
<reference evidence="1 2" key="1">
    <citation type="submission" date="2017-08" db="EMBL/GenBank/DDBJ databases">
        <title>USMARCv1.0.</title>
        <authorList>
            <person name="Hannum G.I."/>
            <person name="Koren S."/>
            <person name="Schroeder S.G."/>
            <person name="Chin S.C."/>
            <person name="Nonneman D.J."/>
            <person name="Becker S.A."/>
            <person name="Rosen B.D."/>
            <person name="Bickhart D.M."/>
            <person name="Putnam N.H."/>
            <person name="Green R.E."/>
            <person name="Tuggle C.K."/>
            <person name="Liu H."/>
            <person name="Rohrer G.A."/>
            <person name="Warr A."/>
            <person name="Hall R."/>
            <person name="Kim K."/>
            <person name="Hume D.A."/>
            <person name="Talbot R."/>
            <person name="Chow W."/>
            <person name="Howe K."/>
            <person name="Schwartz A.S."/>
            <person name="Watson M."/>
            <person name="Archibald A.L."/>
            <person name="Phillippy A.M."/>
            <person name="Smith T.P.L."/>
        </authorList>
    </citation>
    <scope>NUCLEOTIDE SEQUENCE [LARGE SCALE GENOMIC DNA]</scope>
</reference>
<sequence length="49" mass="5700">MNKDLNNLNKEVHSYSISSTWLAAKLVKTGTNPTLKESMRHFHTYFLEC</sequence>
<organism evidence="1 2">
    <name type="scientific">Sus scrofa</name>
    <name type="common">Pig</name>
    <dbReference type="NCBI Taxonomy" id="9823"/>
    <lineage>
        <taxon>Eukaryota</taxon>
        <taxon>Metazoa</taxon>
        <taxon>Chordata</taxon>
        <taxon>Craniata</taxon>
        <taxon>Vertebrata</taxon>
        <taxon>Euteleostomi</taxon>
        <taxon>Mammalia</taxon>
        <taxon>Eutheria</taxon>
        <taxon>Laurasiatheria</taxon>
        <taxon>Artiodactyla</taxon>
        <taxon>Suina</taxon>
        <taxon>Suidae</taxon>
        <taxon>Sus</taxon>
    </lineage>
</organism>
<dbReference type="GO" id="GO:0007131">
    <property type="term" value="P:reciprocal meiotic recombination"/>
    <property type="evidence" value="ECO:0007669"/>
    <property type="project" value="InterPro"/>
</dbReference>
<dbReference type="Proteomes" id="UP000694725">
    <property type="component" value="Unplaced"/>
</dbReference>
<dbReference type="Proteomes" id="UP000694727">
    <property type="component" value="Unplaced"/>
</dbReference>
<proteinExistence type="predicted"/>
<dbReference type="Ensembl" id="ENSSSCT00030042936.1">
    <property type="protein sequence ID" value="ENSSSCP00030019505.1"/>
    <property type="gene ID" value="ENSSSCG00030030931.1"/>
</dbReference>
<dbReference type="Ensembl" id="ENSSSCT00055027099.1">
    <property type="protein sequence ID" value="ENSSSCP00055021550.1"/>
    <property type="gene ID" value="ENSSSCG00055013752.1"/>
</dbReference>
<dbReference type="Ensembl" id="ENSSSCT00070033928.1">
    <property type="protein sequence ID" value="ENSSSCP00070028334.1"/>
    <property type="gene ID" value="ENSSSCG00070017205.1"/>
</dbReference>
<dbReference type="GO" id="GO:0007283">
    <property type="term" value="P:spermatogenesis"/>
    <property type="evidence" value="ECO:0007669"/>
    <property type="project" value="InterPro"/>
</dbReference>
<evidence type="ECO:0000313" key="2">
    <source>
        <dbReference type="Proteomes" id="UP000314985"/>
    </source>
</evidence>
<dbReference type="InterPro" id="IPR028145">
    <property type="entry name" value="Synaptonemal_3"/>
</dbReference>
<dbReference type="Ensembl" id="ENSSSCT00025021567.1">
    <property type="protein sequence ID" value="ENSSSCP00025008869.1"/>
    <property type="gene ID" value="ENSSSCG00025016056.1"/>
</dbReference>
<accession>A0A4X1UJ34</accession>
<dbReference type="Proteomes" id="UP000694726">
    <property type="component" value="Unplaced"/>
</dbReference>
<reference evidence="1" key="2">
    <citation type="submission" date="2025-05" db="UniProtKB">
        <authorList>
            <consortium name="Ensembl"/>
        </authorList>
    </citation>
    <scope>IDENTIFICATION</scope>
</reference>
<dbReference type="Ensembl" id="ENSSSCT00065006163.1">
    <property type="protein sequence ID" value="ENSSSCP00065002749.1"/>
    <property type="gene ID" value="ENSSSCG00065004493.1"/>
</dbReference>
<protein>
    <submittedName>
        <fullName evidence="1">Uncharacterized protein</fullName>
    </submittedName>
</protein>
<dbReference type="Ensembl" id="ENSSSCT00045048480.1">
    <property type="protein sequence ID" value="ENSSSCP00045033702.1"/>
    <property type="gene ID" value="ENSSSCG00045028405.1"/>
</dbReference>
<dbReference type="Proteomes" id="UP000694728">
    <property type="component" value="Unplaced"/>
</dbReference>
<dbReference type="Proteomes" id="UP000694724">
    <property type="component" value="Unplaced"/>
</dbReference>
<dbReference type="GO" id="GO:0007130">
    <property type="term" value="P:synaptonemal complex assembly"/>
    <property type="evidence" value="ECO:0007669"/>
    <property type="project" value="InterPro"/>
</dbReference>
<dbReference type="Proteomes" id="UP000314985">
    <property type="component" value="Chromosome 5"/>
</dbReference>
<dbReference type="AlphaFoldDB" id="A0A4X1UJ34"/>
<dbReference type="Ensembl" id="ENSSSCT00035103523.1">
    <property type="protein sequence ID" value="ENSSSCP00035044297.1"/>
    <property type="gene ID" value="ENSSSCG00035076105.1"/>
</dbReference>
<dbReference type="Proteomes" id="UP000694570">
    <property type="component" value="Unplaced"/>
</dbReference>
<dbReference type="Pfam" id="PF15191">
    <property type="entry name" value="Synaptonemal_3"/>
    <property type="match status" value="1"/>
</dbReference>